<sequence length="116" mass="12745">MAFHLQDASGQLLNSGLLMFNSPLRLDLSQRLRPPNETSSLIGATLRNPGLDSFWYPACLPGGMAIAKFLHQPSNGPPPLLTWHIWFPTTAVIASILQRMLRLHPFMALALAASNN</sequence>
<gene>
    <name evidence="1" type="ORF">HCDG_04117</name>
</gene>
<dbReference type="AlphaFoldDB" id="C6HD36"/>
<organism evidence="1 2">
    <name type="scientific">Ajellomyces capsulatus (strain H143)</name>
    <name type="common">Darling's disease fungus</name>
    <name type="synonym">Histoplasma capsulatum</name>
    <dbReference type="NCBI Taxonomy" id="544712"/>
    <lineage>
        <taxon>Eukaryota</taxon>
        <taxon>Fungi</taxon>
        <taxon>Dikarya</taxon>
        <taxon>Ascomycota</taxon>
        <taxon>Pezizomycotina</taxon>
        <taxon>Eurotiomycetes</taxon>
        <taxon>Eurotiomycetidae</taxon>
        <taxon>Onygenales</taxon>
        <taxon>Ajellomycetaceae</taxon>
        <taxon>Histoplasma</taxon>
    </lineage>
</organism>
<proteinExistence type="predicted"/>
<evidence type="ECO:0000313" key="2">
    <source>
        <dbReference type="Proteomes" id="UP000002624"/>
    </source>
</evidence>
<name>C6HD36_AJECH</name>
<reference evidence="2" key="1">
    <citation type="submission" date="2009-05" db="EMBL/GenBank/DDBJ databases">
        <title>The genome sequence of Ajellomyces capsulatus strain H143.</title>
        <authorList>
            <person name="Champion M."/>
            <person name="Cuomo C.A."/>
            <person name="Ma L.-J."/>
            <person name="Henn M.R."/>
            <person name="Sil A."/>
            <person name="Goldman B."/>
            <person name="Young S.K."/>
            <person name="Kodira C.D."/>
            <person name="Zeng Q."/>
            <person name="Koehrsen M."/>
            <person name="Alvarado L."/>
            <person name="Berlin A.M."/>
            <person name="Borenstein D."/>
            <person name="Chen Z."/>
            <person name="Engels R."/>
            <person name="Freedman E."/>
            <person name="Gellesch M."/>
            <person name="Goldberg J."/>
            <person name="Griggs A."/>
            <person name="Gujja S."/>
            <person name="Heiman D.I."/>
            <person name="Hepburn T.A."/>
            <person name="Howarth C."/>
            <person name="Jen D."/>
            <person name="Larson L."/>
            <person name="Lewis B."/>
            <person name="Mehta T."/>
            <person name="Park D."/>
            <person name="Pearson M."/>
            <person name="Roberts A."/>
            <person name="Saif S."/>
            <person name="Shea T.D."/>
            <person name="Shenoy N."/>
            <person name="Sisk P."/>
            <person name="Stolte C."/>
            <person name="Sykes S."/>
            <person name="Walk T."/>
            <person name="White J."/>
            <person name="Yandava C."/>
            <person name="Klein B."/>
            <person name="McEwen J.G."/>
            <person name="Puccia R."/>
            <person name="Goldman G.H."/>
            <person name="Felipe M.S."/>
            <person name="Nino-Vega G."/>
            <person name="San-Blas G."/>
            <person name="Taylor J.W."/>
            <person name="Mendoza L."/>
            <person name="Galagan J.E."/>
            <person name="Nusbaum C."/>
            <person name="Birren B.W."/>
        </authorList>
    </citation>
    <scope>NUCLEOTIDE SEQUENCE [LARGE SCALE GENOMIC DNA]</scope>
    <source>
        <strain evidence="2">H143</strain>
    </source>
</reference>
<protein>
    <submittedName>
        <fullName evidence="1">Uncharacterized protein</fullName>
    </submittedName>
</protein>
<dbReference type="Proteomes" id="UP000002624">
    <property type="component" value="Unassembled WGS sequence"/>
</dbReference>
<accession>C6HD36</accession>
<evidence type="ECO:0000313" key="1">
    <source>
        <dbReference type="EMBL" id="EER41470.1"/>
    </source>
</evidence>
<dbReference type="VEuPathDB" id="FungiDB:HCDG_04117"/>
<dbReference type="EMBL" id="GG692423">
    <property type="protein sequence ID" value="EER41470.1"/>
    <property type="molecule type" value="Genomic_DNA"/>
</dbReference>
<dbReference type="HOGENOM" id="CLU_2096198_0_0_1"/>